<gene>
    <name evidence="6" type="ORF">NP439_14035</name>
</gene>
<dbReference type="SMART" id="SM00347">
    <property type="entry name" value="HTH_MARR"/>
    <property type="match status" value="1"/>
</dbReference>
<dbReference type="InterPro" id="IPR000835">
    <property type="entry name" value="HTH_MarR-typ"/>
</dbReference>
<dbReference type="PANTHER" id="PTHR35790:SF4">
    <property type="entry name" value="HTH-TYPE TRANSCRIPTIONAL REGULATOR PCHR"/>
    <property type="match status" value="1"/>
</dbReference>
<protein>
    <submittedName>
        <fullName evidence="6">MarR family transcriptional regulator</fullName>
    </submittedName>
</protein>
<keyword evidence="7" id="KW-1185">Reference proteome</keyword>
<feature type="coiled-coil region" evidence="4">
    <location>
        <begin position="1"/>
        <end position="31"/>
    </location>
</feature>
<dbReference type="InterPro" id="IPR052067">
    <property type="entry name" value="Metal_resp_HTH_trans_reg"/>
</dbReference>
<keyword evidence="1" id="KW-0805">Transcription regulation</keyword>
<evidence type="ECO:0000256" key="4">
    <source>
        <dbReference type="SAM" id="Coils"/>
    </source>
</evidence>
<evidence type="ECO:0000256" key="2">
    <source>
        <dbReference type="ARBA" id="ARBA00023125"/>
    </source>
</evidence>
<keyword evidence="2" id="KW-0238">DNA-binding</keyword>
<evidence type="ECO:0000313" key="6">
    <source>
        <dbReference type="EMBL" id="UUI01180.1"/>
    </source>
</evidence>
<dbReference type="Gene3D" id="1.10.10.10">
    <property type="entry name" value="Winged helix-like DNA-binding domain superfamily/Winged helix DNA-binding domain"/>
    <property type="match status" value="1"/>
</dbReference>
<dbReference type="Pfam" id="PF01047">
    <property type="entry name" value="MarR"/>
    <property type="match status" value="1"/>
</dbReference>
<dbReference type="EMBL" id="CP101914">
    <property type="protein sequence ID" value="UUI01180.1"/>
    <property type="molecule type" value="Genomic_DNA"/>
</dbReference>
<evidence type="ECO:0000259" key="5">
    <source>
        <dbReference type="PROSITE" id="PS50995"/>
    </source>
</evidence>
<keyword evidence="4" id="KW-0175">Coiled coil</keyword>
<dbReference type="InterPro" id="IPR011991">
    <property type="entry name" value="ArsR-like_HTH"/>
</dbReference>
<evidence type="ECO:0000256" key="3">
    <source>
        <dbReference type="ARBA" id="ARBA00023163"/>
    </source>
</evidence>
<keyword evidence="3" id="KW-0804">Transcription</keyword>
<proteinExistence type="predicted"/>
<dbReference type="PROSITE" id="PS50995">
    <property type="entry name" value="HTH_MARR_2"/>
    <property type="match status" value="1"/>
</dbReference>
<evidence type="ECO:0000313" key="7">
    <source>
        <dbReference type="Proteomes" id="UP001059773"/>
    </source>
</evidence>
<organism evidence="6 7">
    <name type="scientific">Oceanobacillus jeddahense</name>
    <dbReference type="NCBI Taxonomy" id="1462527"/>
    <lineage>
        <taxon>Bacteria</taxon>
        <taxon>Bacillati</taxon>
        <taxon>Bacillota</taxon>
        <taxon>Bacilli</taxon>
        <taxon>Bacillales</taxon>
        <taxon>Bacillaceae</taxon>
        <taxon>Oceanobacillus</taxon>
    </lineage>
</organism>
<dbReference type="SUPFAM" id="SSF46785">
    <property type="entry name" value="Winged helix' DNA-binding domain"/>
    <property type="match status" value="1"/>
</dbReference>
<dbReference type="PANTHER" id="PTHR35790">
    <property type="entry name" value="HTH-TYPE TRANSCRIPTIONAL REGULATOR PCHR"/>
    <property type="match status" value="1"/>
</dbReference>
<dbReference type="InterPro" id="IPR036390">
    <property type="entry name" value="WH_DNA-bd_sf"/>
</dbReference>
<dbReference type="RefSeq" id="WP_256706608.1">
    <property type="nucleotide sequence ID" value="NZ_CP101914.1"/>
</dbReference>
<accession>A0ABY5JMY9</accession>
<evidence type="ECO:0000256" key="1">
    <source>
        <dbReference type="ARBA" id="ARBA00023015"/>
    </source>
</evidence>
<dbReference type="InterPro" id="IPR036388">
    <property type="entry name" value="WH-like_DNA-bd_sf"/>
</dbReference>
<feature type="domain" description="HTH marR-type" evidence="5">
    <location>
        <begin position="4"/>
        <end position="148"/>
    </location>
</feature>
<dbReference type="Proteomes" id="UP001059773">
    <property type="component" value="Chromosome"/>
</dbReference>
<dbReference type="CDD" id="cd00090">
    <property type="entry name" value="HTH_ARSR"/>
    <property type="match status" value="1"/>
</dbReference>
<reference evidence="6" key="1">
    <citation type="submission" date="2022-07" db="EMBL/GenBank/DDBJ databases">
        <title>FELIX.</title>
        <authorList>
            <person name="Wan K.H."/>
            <person name="Park S."/>
            <person name="Lawrence Q."/>
            <person name="Eichenberger J.P."/>
            <person name="Booth B.W."/>
            <person name="Piaggio A.J."/>
            <person name="Chandler J.C."/>
            <person name="Franklin A.B."/>
            <person name="Celniker S.E."/>
        </authorList>
    </citation>
    <scope>NUCLEOTIDE SEQUENCE</scope>
    <source>
        <strain evidence="6">QA-1986 374</strain>
    </source>
</reference>
<name>A0ABY5JMY9_9BACI</name>
<sequence>MNKQQEAIEALQQLIKDREAADRNRKAIKLNEEEASVSDWTLTQLRIVAVIKEKGQANNTTLAEHLNISKPAVTKAIKKLLENQMVEKIQQVGNKKEVYYILTDFGNLLAAIHEELHERAEARYLDIFNHFDDHELETLITFFKLMTENIKSL</sequence>